<evidence type="ECO:0000259" key="1">
    <source>
        <dbReference type="Pfam" id="PF13480"/>
    </source>
</evidence>
<dbReference type="SUPFAM" id="SSF55729">
    <property type="entry name" value="Acyl-CoA N-acyltransferases (Nat)"/>
    <property type="match status" value="1"/>
</dbReference>
<organism evidence="2 3">
    <name type="scientific">marine gamma proteobacterium HTCC2143</name>
    <dbReference type="NCBI Taxonomy" id="247633"/>
    <lineage>
        <taxon>Bacteria</taxon>
        <taxon>Pseudomonadati</taxon>
        <taxon>Pseudomonadota</taxon>
        <taxon>Gammaproteobacteria</taxon>
        <taxon>Cellvibrionales</taxon>
        <taxon>Spongiibacteraceae</taxon>
        <taxon>BD1-7 clade</taxon>
    </lineage>
</organism>
<dbReference type="InterPro" id="IPR016181">
    <property type="entry name" value="Acyl_CoA_acyltransferase"/>
</dbReference>
<evidence type="ECO:0000313" key="2">
    <source>
        <dbReference type="EMBL" id="EAW30029.1"/>
    </source>
</evidence>
<proteinExistence type="predicted"/>
<gene>
    <name evidence="2" type="ORF">GP2143_01250</name>
</gene>
<dbReference type="EMBL" id="AAVT01000011">
    <property type="protein sequence ID" value="EAW30029.1"/>
    <property type="molecule type" value="Genomic_DNA"/>
</dbReference>
<dbReference type="InterPro" id="IPR038740">
    <property type="entry name" value="BioF2-like_GNAT_dom"/>
</dbReference>
<dbReference type="eggNOG" id="COG5653">
    <property type="taxonomic scope" value="Bacteria"/>
</dbReference>
<accession>A0YGI8</accession>
<dbReference type="STRING" id="247633.GP2143_01250"/>
<reference evidence="2 3" key="1">
    <citation type="journal article" date="2010" name="J. Bacteriol.">
        <title>Genome sequence of the oligotrophic marine Gammaproteobacterium HTCC2143, isolated from the Oregon Coast.</title>
        <authorList>
            <person name="Oh H.M."/>
            <person name="Kang I."/>
            <person name="Ferriera S."/>
            <person name="Giovannoni S.J."/>
            <person name="Cho J.C."/>
        </authorList>
    </citation>
    <scope>NUCLEOTIDE SEQUENCE [LARGE SCALE GENOMIC DNA]</scope>
    <source>
        <strain evidence="2 3">HTCC2143</strain>
    </source>
</reference>
<keyword evidence="3" id="KW-1185">Reference proteome</keyword>
<dbReference type="Pfam" id="PF13480">
    <property type="entry name" value="Acetyltransf_6"/>
    <property type="match status" value="1"/>
</dbReference>
<evidence type="ECO:0000313" key="3">
    <source>
        <dbReference type="Proteomes" id="UP000004931"/>
    </source>
</evidence>
<dbReference type="Proteomes" id="UP000004931">
    <property type="component" value="Unassembled WGS sequence"/>
</dbReference>
<dbReference type="OrthoDB" id="9808976at2"/>
<feature type="domain" description="BioF2-like acetyltransferase" evidence="1">
    <location>
        <begin position="192"/>
        <end position="337"/>
    </location>
</feature>
<sequence length="380" mass="43646">MSESDFEVRLWSEQEFKAGRDDWQRLLASSNGDKLFLSWAWMYNWWTLWARSDMEELYLQAAYYRGELVGIAPCYIEKTHYFAKLLPVKRLHFIGHRHSRGGGLRSEYLGPIVRSDLEASVSVLLAEAIFCNPRWDEAILSDLVREDVFHRLLKDQSRLNNYPIRVLGASICYSVNAIDKFDKYKEKRGRNTRLKLFGRRKLLAEYGRVELVSGDSVDVGTVMDSIDEFHHIRFKSTTFTDKRRALVRRLVSNGSGSDIQCTSSLLQLDGETLSAMLNLLVAGKVYNIQLGYVENFDKKISLGTLHLGYAIEEAFNNPGIHSFDFLAGEGKNSDYKKRLAELESTLESIMVIRNPVLKIAYRFNDWLKELSEKKAVAKTA</sequence>
<name>A0YGI8_9GAMM</name>
<protein>
    <submittedName>
        <fullName evidence="2">Cellulose biosynthesis protein</fullName>
    </submittedName>
</protein>
<dbReference type="AlphaFoldDB" id="A0YGI8"/>
<comment type="caution">
    <text evidence="2">The sequence shown here is derived from an EMBL/GenBank/DDBJ whole genome shotgun (WGS) entry which is preliminary data.</text>
</comment>